<dbReference type="GO" id="GO:0046556">
    <property type="term" value="F:alpha-L-arabinofuranosidase activity"/>
    <property type="evidence" value="ECO:0007669"/>
    <property type="project" value="TreeGrafter"/>
</dbReference>
<dbReference type="InterPro" id="IPR013783">
    <property type="entry name" value="Ig-like_fold"/>
</dbReference>
<sequence length="866" mass="91710">MPAQAQQTPEQRAAAIVAKMTLEEKASQLINTAPGIPRLNVPDYQWWSEALHGYAFQPHATNFPEPIGLAASFDAPLVKNIAAAIAVEGTEASDAMVRAGKALELGAGRTYWSPNLNIFRDPRWGRGQETYGEDPFLTARMGVAYVTGLQGPNPDKPLIVATPKHYAVHSGPESTRHTADVTASLHDMRDTYLPAFRAAVVEGKAGSVMCAYSSINGQPACANTFLMQDTLRNAWGFKGTVVSDCGAVRDISSAHKYAPDMVAGSALAIRAGMNVECATESLFDRNSFGQSLNYVDAVKTGKLTVAELDRAVTQGLAQRIRLGLFDRGPVPAPSPSTINSPAHRALALTAADRSMVLLKNDGVLPLATTGGLKVAVIGPLADSRRVLRGNYTNRETADLPSVLDGLKAALPGARITYVPAGASITDGNVVPASALRTEDGKPGMTVSYYPLKPDGKPAATSLMAKFAHAITAPLADTPVATRVEPMVSAELFTQPLLPDGGRVVAKGFLVAPETGTYRVGVRTIFGSFKIGDRPEIAIKNGFNPAVMPVFETVDLKAGQQYPISVGIQVPVLQFGELDWQRISRTPEADVAAAAKDADVIVAVVGITSTLESEESSIKLPGFNGGDRTTLDLPADQMKLLAAAKATGKPLVVINMSGSAMNLEWAKQNANAIVQAWYPGEAGGLAVGRTIAGVTNPAGRLPVTFYRDIKQLPAFEDFGMKGRTYRYFTGQPVYPFGYGLSYTTFTYGPATARSSGSAGGIVVDADVANTGKRAGDTVAQLYLGFPDAPGVPRVALRGFQRIALAAGEKRRVRFELTPRDLASVSPDGQIQVVAGKYRIYVGGEQPDLSGPATFATRTVTKTLPLPN</sequence>
<keyword evidence="3 5" id="KW-0378">Hydrolase</keyword>
<dbReference type="OrthoDB" id="9781691at2"/>
<dbReference type="SMART" id="SM01217">
    <property type="entry name" value="Fn3_like"/>
    <property type="match status" value="1"/>
</dbReference>
<name>A0A558R3Z7_9SPHN</name>
<keyword evidence="2" id="KW-0732">Signal</keyword>
<dbReference type="InterPro" id="IPR026891">
    <property type="entry name" value="Fn3-like"/>
</dbReference>
<dbReference type="SUPFAM" id="SSF52279">
    <property type="entry name" value="Beta-D-glucan exohydrolase, C-terminal domain"/>
    <property type="match status" value="1"/>
</dbReference>
<dbReference type="GO" id="GO:0045493">
    <property type="term" value="P:xylan catabolic process"/>
    <property type="evidence" value="ECO:0007669"/>
    <property type="project" value="InterPro"/>
</dbReference>
<reference evidence="5 6" key="1">
    <citation type="submission" date="2019-07" db="EMBL/GenBank/DDBJ databases">
        <title>Sphingomonas solaris sp. nov., isolated from a solar panel from Boston, Massachusetts.</title>
        <authorList>
            <person name="Tanner K."/>
            <person name="Pascual J."/>
            <person name="Mancuso C."/>
            <person name="Pereto J."/>
            <person name="Khalil A."/>
            <person name="Vilanova C."/>
        </authorList>
    </citation>
    <scope>NUCLEOTIDE SEQUENCE [LARGE SCALE GENOMIC DNA]</scope>
    <source>
        <strain evidence="5 6">R4DWN</strain>
    </source>
</reference>
<gene>
    <name evidence="5" type="ORF">FOY91_10705</name>
</gene>
<dbReference type="PROSITE" id="PS51820">
    <property type="entry name" value="PA14"/>
    <property type="match status" value="1"/>
</dbReference>
<dbReference type="InterPro" id="IPR001764">
    <property type="entry name" value="Glyco_hydro_3_N"/>
</dbReference>
<dbReference type="InterPro" id="IPR036881">
    <property type="entry name" value="Glyco_hydro_3_C_sf"/>
</dbReference>
<dbReference type="PANTHER" id="PTHR42721:SF3">
    <property type="entry name" value="BETA-D-XYLOSIDASE 5-RELATED"/>
    <property type="match status" value="1"/>
</dbReference>
<dbReference type="InterPro" id="IPR002772">
    <property type="entry name" value="Glyco_hydro_3_C"/>
</dbReference>
<dbReference type="Gene3D" id="3.40.50.1700">
    <property type="entry name" value="Glycoside hydrolase family 3 C-terminal domain"/>
    <property type="match status" value="2"/>
</dbReference>
<dbReference type="Pfam" id="PF00933">
    <property type="entry name" value="Glyco_hydro_3"/>
    <property type="match status" value="1"/>
</dbReference>
<evidence type="ECO:0000259" key="4">
    <source>
        <dbReference type="PROSITE" id="PS51820"/>
    </source>
</evidence>
<dbReference type="GO" id="GO:0031222">
    <property type="term" value="P:arabinan catabolic process"/>
    <property type="evidence" value="ECO:0007669"/>
    <property type="project" value="TreeGrafter"/>
</dbReference>
<dbReference type="PRINTS" id="PR00133">
    <property type="entry name" value="GLHYDRLASE3"/>
</dbReference>
<dbReference type="InterPro" id="IPR036962">
    <property type="entry name" value="Glyco_hydro_3_N_sf"/>
</dbReference>
<dbReference type="Gene3D" id="3.20.20.300">
    <property type="entry name" value="Glycoside hydrolase, family 3, N-terminal domain"/>
    <property type="match status" value="1"/>
</dbReference>
<evidence type="ECO:0000256" key="2">
    <source>
        <dbReference type="ARBA" id="ARBA00022729"/>
    </source>
</evidence>
<protein>
    <submittedName>
        <fullName evidence="5">Glycoside hydrolase family 3 protein</fullName>
    </submittedName>
</protein>
<dbReference type="Proteomes" id="UP000318681">
    <property type="component" value="Unassembled WGS sequence"/>
</dbReference>
<evidence type="ECO:0000313" key="5">
    <source>
        <dbReference type="EMBL" id="TVV74113.1"/>
    </source>
</evidence>
<dbReference type="Pfam" id="PF14310">
    <property type="entry name" value="Fn3-like"/>
    <property type="match status" value="1"/>
</dbReference>
<comment type="similarity">
    <text evidence="1">Belongs to the glycosyl hydrolase 3 family.</text>
</comment>
<organism evidence="5 6">
    <name type="scientific">Alterirhizorhabdus solaris</name>
    <dbReference type="NCBI Taxonomy" id="2529389"/>
    <lineage>
        <taxon>Bacteria</taxon>
        <taxon>Pseudomonadati</taxon>
        <taxon>Pseudomonadota</taxon>
        <taxon>Alphaproteobacteria</taxon>
        <taxon>Sphingomonadales</taxon>
        <taxon>Rhizorhabdaceae</taxon>
        <taxon>Alterirhizorhabdus</taxon>
    </lineage>
</organism>
<dbReference type="SUPFAM" id="SSF56988">
    <property type="entry name" value="Anthrax protective antigen"/>
    <property type="match status" value="1"/>
</dbReference>
<dbReference type="GO" id="GO:0009044">
    <property type="term" value="F:xylan 1,4-beta-xylosidase activity"/>
    <property type="evidence" value="ECO:0007669"/>
    <property type="project" value="InterPro"/>
</dbReference>
<dbReference type="InterPro" id="IPR037524">
    <property type="entry name" value="PA14/GLEYA"/>
</dbReference>
<evidence type="ECO:0000256" key="3">
    <source>
        <dbReference type="ARBA" id="ARBA00022801"/>
    </source>
</evidence>
<feature type="domain" description="PA14" evidence="4">
    <location>
        <begin position="439"/>
        <end position="594"/>
    </location>
</feature>
<dbReference type="InterPro" id="IPR044993">
    <property type="entry name" value="BXL"/>
</dbReference>
<dbReference type="Gene3D" id="2.60.40.10">
    <property type="entry name" value="Immunoglobulins"/>
    <property type="match status" value="1"/>
</dbReference>
<dbReference type="SUPFAM" id="SSF51445">
    <property type="entry name" value="(Trans)glycosidases"/>
    <property type="match status" value="1"/>
</dbReference>
<evidence type="ECO:0000313" key="6">
    <source>
        <dbReference type="Proteomes" id="UP000318681"/>
    </source>
</evidence>
<accession>A0A558R3Z7</accession>
<proteinExistence type="inferred from homology"/>
<comment type="caution">
    <text evidence="5">The sequence shown here is derived from an EMBL/GenBank/DDBJ whole genome shotgun (WGS) entry which is preliminary data.</text>
</comment>
<dbReference type="PANTHER" id="PTHR42721">
    <property type="entry name" value="SUGAR HYDROLASE-RELATED"/>
    <property type="match status" value="1"/>
</dbReference>
<keyword evidence="6" id="KW-1185">Reference proteome</keyword>
<dbReference type="EMBL" id="VNIM01000038">
    <property type="protein sequence ID" value="TVV74113.1"/>
    <property type="molecule type" value="Genomic_DNA"/>
</dbReference>
<dbReference type="AlphaFoldDB" id="A0A558R3Z7"/>
<evidence type="ECO:0000256" key="1">
    <source>
        <dbReference type="ARBA" id="ARBA00005336"/>
    </source>
</evidence>
<dbReference type="InterPro" id="IPR017853">
    <property type="entry name" value="GH"/>
</dbReference>
<dbReference type="Pfam" id="PF01915">
    <property type="entry name" value="Glyco_hydro_3_C"/>
    <property type="match status" value="1"/>
</dbReference>